<dbReference type="InterPro" id="IPR011444">
    <property type="entry name" value="DUF1549"/>
</dbReference>
<name>A0A4R7S4I5_9BACT</name>
<dbReference type="Pfam" id="PF07583">
    <property type="entry name" value="PSCyt2"/>
    <property type="match status" value="1"/>
</dbReference>
<sequence>MSGQLQHTKSVRFTDADLAFFEKNIRPVLITSCYEWHSVEADKLKAGLALDAWAALLKGKPEESLLIASLRHDDPDLKMPPEKHGGKLSDAVIANFVEWVKRGVPMPEGQSVAAQQKMKARMDHWAFKPVQDSPAPVVKNANWPLMEVDRFVLAELENKGLAPVADAEPAALLRRVHLDLTGLPPTAEQVQAFLAAPSESRIEAVIDELMKSPQFGERWGRHWLDVARYAESSGKETDFAYPQAWRHRDYVIKAFNADMPFDQFIREQIAGDLFAARDDKQRAELLIATGFLAIGPKSHIEKNPLQFEMDVVDEQIDTVSQAFLGMTMACARCHDHKYDPVSQRDYYALVGIFRSTDTKFGTIKVIQNNNPSTLVALPAVAEQPDALKPLSPRERSRLETAIAKSAAHIAELTKNREFASAQFVRTRLRLETNRAHLAAYEEDGTPKQFVTCMLERERPRGTALLLRGDLPVPIPEASTHAEGLRPRR</sequence>
<gene>
    <name evidence="3" type="ORF">EI77_01730</name>
</gene>
<dbReference type="InterPro" id="IPR011429">
    <property type="entry name" value="Cyt_c_Planctomycete-type"/>
</dbReference>
<dbReference type="PANTHER" id="PTHR35889:SF3">
    <property type="entry name" value="F-BOX DOMAIN-CONTAINING PROTEIN"/>
    <property type="match status" value="1"/>
</dbReference>
<evidence type="ECO:0000259" key="1">
    <source>
        <dbReference type="Pfam" id="PF07583"/>
    </source>
</evidence>
<organism evidence="3 4">
    <name type="scientific">Prosthecobacter fusiformis</name>
    <dbReference type="NCBI Taxonomy" id="48464"/>
    <lineage>
        <taxon>Bacteria</taxon>
        <taxon>Pseudomonadati</taxon>
        <taxon>Verrucomicrobiota</taxon>
        <taxon>Verrucomicrobiia</taxon>
        <taxon>Verrucomicrobiales</taxon>
        <taxon>Verrucomicrobiaceae</taxon>
        <taxon>Prosthecobacter</taxon>
    </lineage>
</organism>
<reference evidence="3 4" key="1">
    <citation type="submission" date="2019-03" db="EMBL/GenBank/DDBJ databases">
        <title>Genomic Encyclopedia of Archaeal and Bacterial Type Strains, Phase II (KMG-II): from individual species to whole genera.</title>
        <authorList>
            <person name="Goeker M."/>
        </authorList>
    </citation>
    <scope>NUCLEOTIDE SEQUENCE [LARGE SCALE GENOMIC DNA]</scope>
    <source>
        <strain evidence="3 4">ATCC 25309</strain>
    </source>
</reference>
<dbReference type="EMBL" id="SOCA01000002">
    <property type="protein sequence ID" value="TDU73261.1"/>
    <property type="molecule type" value="Genomic_DNA"/>
</dbReference>
<accession>A0A4R7S4I5</accession>
<dbReference type="OrthoDB" id="227493at2"/>
<keyword evidence="4" id="KW-1185">Reference proteome</keyword>
<dbReference type="RefSeq" id="WP_133794643.1">
    <property type="nucleotide sequence ID" value="NZ_SOCA01000002.1"/>
</dbReference>
<dbReference type="PANTHER" id="PTHR35889">
    <property type="entry name" value="CYCLOINULO-OLIGOSACCHARIDE FRUCTANOTRANSFERASE-RELATED"/>
    <property type="match status" value="1"/>
</dbReference>
<dbReference type="Proteomes" id="UP000295662">
    <property type="component" value="Unassembled WGS sequence"/>
</dbReference>
<protein>
    <submittedName>
        <fullName evidence="3">Cytochrome c</fullName>
    </submittedName>
</protein>
<proteinExistence type="predicted"/>
<evidence type="ECO:0000313" key="4">
    <source>
        <dbReference type="Proteomes" id="UP000295662"/>
    </source>
</evidence>
<dbReference type="AlphaFoldDB" id="A0A4R7S4I5"/>
<evidence type="ECO:0000259" key="2">
    <source>
        <dbReference type="Pfam" id="PF07635"/>
    </source>
</evidence>
<comment type="caution">
    <text evidence="3">The sequence shown here is derived from an EMBL/GenBank/DDBJ whole genome shotgun (WGS) entry which is preliminary data.</text>
</comment>
<feature type="domain" description="DUF1549" evidence="1">
    <location>
        <begin position="147"/>
        <end position="357"/>
    </location>
</feature>
<dbReference type="Pfam" id="PF07635">
    <property type="entry name" value="PSCyt1"/>
    <property type="match status" value="1"/>
</dbReference>
<feature type="domain" description="Cytochrome C Planctomycete-type" evidence="2">
    <location>
        <begin position="33"/>
        <end position="82"/>
    </location>
</feature>
<evidence type="ECO:0000313" key="3">
    <source>
        <dbReference type="EMBL" id="TDU73261.1"/>
    </source>
</evidence>